<gene>
    <name evidence="4" type="ORF">EV695_0039</name>
</gene>
<comment type="similarity">
    <text evidence="1">Belongs to the bacterial sugar transferase family.</text>
</comment>
<feature type="domain" description="Bacterial sugar transferase" evidence="3">
    <location>
        <begin position="4"/>
        <end position="197"/>
    </location>
</feature>
<keyword evidence="5" id="KW-1185">Reference proteome</keyword>
<keyword evidence="2" id="KW-0812">Transmembrane</keyword>
<feature type="transmembrane region" description="Helical" evidence="2">
    <location>
        <begin position="6"/>
        <end position="30"/>
    </location>
</feature>
<dbReference type="OrthoDB" id="9808602at2"/>
<dbReference type="Proteomes" id="UP000294887">
    <property type="component" value="Unassembled WGS sequence"/>
</dbReference>
<dbReference type="InterPro" id="IPR003362">
    <property type="entry name" value="Bact_transf"/>
</dbReference>
<dbReference type="PANTHER" id="PTHR30576">
    <property type="entry name" value="COLANIC BIOSYNTHESIS UDP-GLUCOSE LIPID CARRIER TRANSFERASE"/>
    <property type="match status" value="1"/>
</dbReference>
<sequence length="197" mass="22457">MLSKRLFDLFFVIPGLLVLAPFLLVIALIIKLKDGGNVLFKQVRVGKNGKHFDVLKFRTMVLDAEKLGNKVTTGDDPRITPIGRVLRKYKLDELPQLINVLKGEMSLVGPRPEVPEYVEFYPEETRSIVLSVPPGMTDKASIEFVNENDLLSGSEDPVSDYKNKVLPIKLKYYVEYVKERSLWMDFKLIIKTVIAIF</sequence>
<protein>
    <submittedName>
        <fullName evidence="4">Lipopolysaccharide/colanic/teichoic acid biosynthesis glycosyltransferase</fullName>
    </submittedName>
</protein>
<keyword evidence="2" id="KW-1133">Transmembrane helix</keyword>
<evidence type="ECO:0000256" key="2">
    <source>
        <dbReference type="SAM" id="Phobius"/>
    </source>
</evidence>
<name>A0A4R1F6P9_9GAMM</name>
<evidence type="ECO:0000313" key="5">
    <source>
        <dbReference type="Proteomes" id="UP000294887"/>
    </source>
</evidence>
<dbReference type="AlphaFoldDB" id="A0A4R1F6P9"/>
<dbReference type="GO" id="GO:0016780">
    <property type="term" value="F:phosphotransferase activity, for other substituted phosphate groups"/>
    <property type="evidence" value="ECO:0007669"/>
    <property type="project" value="TreeGrafter"/>
</dbReference>
<keyword evidence="4" id="KW-0808">Transferase</keyword>
<keyword evidence="2" id="KW-0472">Membrane</keyword>
<comment type="caution">
    <text evidence="4">The sequence shown here is derived from an EMBL/GenBank/DDBJ whole genome shotgun (WGS) entry which is preliminary data.</text>
</comment>
<dbReference type="PANTHER" id="PTHR30576:SF20">
    <property type="entry name" value="QUINOVOSAMINEPHOSPHOTRANSFERAE-RELATED"/>
    <property type="match status" value="1"/>
</dbReference>
<evidence type="ECO:0000259" key="3">
    <source>
        <dbReference type="Pfam" id="PF02397"/>
    </source>
</evidence>
<proteinExistence type="inferred from homology"/>
<dbReference type="RefSeq" id="WP_131903883.1">
    <property type="nucleotide sequence ID" value="NZ_BAAAFU010000008.1"/>
</dbReference>
<evidence type="ECO:0000256" key="1">
    <source>
        <dbReference type="ARBA" id="ARBA00006464"/>
    </source>
</evidence>
<dbReference type="Pfam" id="PF02397">
    <property type="entry name" value="Bac_transf"/>
    <property type="match status" value="1"/>
</dbReference>
<reference evidence="4 5" key="1">
    <citation type="submission" date="2019-03" db="EMBL/GenBank/DDBJ databases">
        <title>Genomic Encyclopedia of Type Strains, Phase IV (KMG-IV): sequencing the most valuable type-strain genomes for metagenomic binning, comparative biology and taxonomic classification.</title>
        <authorList>
            <person name="Goeker M."/>
        </authorList>
    </citation>
    <scope>NUCLEOTIDE SEQUENCE [LARGE SCALE GENOMIC DNA]</scope>
    <source>
        <strain evidence="4 5">DSM 24830</strain>
    </source>
</reference>
<accession>A0A4R1F6P9</accession>
<organism evidence="4 5">
    <name type="scientific">Cocleimonas flava</name>
    <dbReference type="NCBI Taxonomy" id="634765"/>
    <lineage>
        <taxon>Bacteria</taxon>
        <taxon>Pseudomonadati</taxon>
        <taxon>Pseudomonadota</taxon>
        <taxon>Gammaproteobacteria</taxon>
        <taxon>Thiotrichales</taxon>
        <taxon>Thiotrichaceae</taxon>
        <taxon>Cocleimonas</taxon>
    </lineage>
</organism>
<dbReference type="EMBL" id="SMFQ01000002">
    <property type="protein sequence ID" value="TCJ88199.1"/>
    <property type="molecule type" value="Genomic_DNA"/>
</dbReference>
<evidence type="ECO:0000313" key="4">
    <source>
        <dbReference type="EMBL" id="TCJ88199.1"/>
    </source>
</evidence>